<dbReference type="EnsemblPlants" id="LPERR08G03940.1">
    <property type="protein sequence ID" value="LPERR08G03940.1"/>
    <property type="gene ID" value="LPERR08G03940"/>
</dbReference>
<keyword evidence="2" id="KW-1185">Reference proteome</keyword>
<evidence type="ECO:0000313" key="2">
    <source>
        <dbReference type="Proteomes" id="UP000032180"/>
    </source>
</evidence>
<dbReference type="HOGENOM" id="CLU_088067_0_0_1"/>
<organism evidence="1 2">
    <name type="scientific">Leersia perrieri</name>
    <dbReference type="NCBI Taxonomy" id="77586"/>
    <lineage>
        <taxon>Eukaryota</taxon>
        <taxon>Viridiplantae</taxon>
        <taxon>Streptophyta</taxon>
        <taxon>Embryophyta</taxon>
        <taxon>Tracheophyta</taxon>
        <taxon>Spermatophyta</taxon>
        <taxon>Magnoliopsida</taxon>
        <taxon>Liliopsida</taxon>
        <taxon>Poales</taxon>
        <taxon>Poaceae</taxon>
        <taxon>BOP clade</taxon>
        <taxon>Oryzoideae</taxon>
        <taxon>Oryzeae</taxon>
        <taxon>Oryzinae</taxon>
        <taxon>Leersia</taxon>
    </lineage>
</organism>
<dbReference type="Gramene" id="LPERR08G03940.1">
    <property type="protein sequence ID" value="LPERR08G03940.1"/>
    <property type="gene ID" value="LPERR08G03940"/>
</dbReference>
<reference evidence="1" key="3">
    <citation type="submission" date="2015-04" db="UniProtKB">
        <authorList>
            <consortium name="EnsemblPlants"/>
        </authorList>
    </citation>
    <scope>IDENTIFICATION</scope>
</reference>
<name>A0A0D9X4S0_9ORYZ</name>
<sequence>MAERRLGRGRNASRRRCWWCDDGRMSAASARRTCSPPSTAAMRTPVFAIADRLASPRAAGDAFLCSAQRNEPGCVVGEHEHSLLPLPPPRRDDTTAAAEERRLLRLGWRGEDGEHVVAPAEESLRRELKEAAVEAEEGGRRVGVVDLAMALCGDQKSGARFGCGSAKPRVAAAASIYRREKKRSKSKLVVWLRGPSLRFSLGLGPYLHRSLLLELESSHTEKRRSNLF</sequence>
<dbReference type="Proteomes" id="UP000032180">
    <property type="component" value="Chromosome 8"/>
</dbReference>
<proteinExistence type="predicted"/>
<protein>
    <submittedName>
        <fullName evidence="1">Uncharacterized protein</fullName>
    </submittedName>
</protein>
<dbReference type="AlphaFoldDB" id="A0A0D9X4S0"/>
<accession>A0A0D9X4S0</accession>
<evidence type="ECO:0000313" key="1">
    <source>
        <dbReference type="EnsemblPlants" id="LPERR08G03940.1"/>
    </source>
</evidence>
<reference evidence="2" key="2">
    <citation type="submission" date="2013-12" db="EMBL/GenBank/DDBJ databases">
        <authorList>
            <person name="Yu Y."/>
            <person name="Lee S."/>
            <person name="de Baynast K."/>
            <person name="Wissotski M."/>
            <person name="Liu L."/>
            <person name="Talag J."/>
            <person name="Goicoechea J."/>
            <person name="Angelova A."/>
            <person name="Jetty R."/>
            <person name="Kudrna D."/>
            <person name="Golser W."/>
            <person name="Rivera L."/>
            <person name="Zhang J."/>
            <person name="Wing R."/>
        </authorList>
    </citation>
    <scope>NUCLEOTIDE SEQUENCE</scope>
</reference>
<reference evidence="1 2" key="1">
    <citation type="submission" date="2012-08" db="EMBL/GenBank/DDBJ databases">
        <title>Oryza genome evolution.</title>
        <authorList>
            <person name="Wing R.A."/>
        </authorList>
    </citation>
    <scope>NUCLEOTIDE SEQUENCE</scope>
</reference>